<reference evidence="2 3" key="1">
    <citation type="submission" date="2019-10" db="EMBL/GenBank/DDBJ databases">
        <title>Whole genome shotgun sequence of Acrocarpospora corrugata NBRC 13972.</title>
        <authorList>
            <person name="Ichikawa N."/>
            <person name="Kimura A."/>
            <person name="Kitahashi Y."/>
            <person name="Komaki H."/>
            <person name="Oguchi A."/>
        </authorList>
    </citation>
    <scope>NUCLEOTIDE SEQUENCE [LARGE SCALE GENOMIC DNA]</scope>
    <source>
        <strain evidence="2 3">NBRC 13972</strain>
    </source>
</reference>
<organism evidence="2 3">
    <name type="scientific">Acrocarpospora corrugata</name>
    <dbReference type="NCBI Taxonomy" id="35763"/>
    <lineage>
        <taxon>Bacteria</taxon>
        <taxon>Bacillati</taxon>
        <taxon>Actinomycetota</taxon>
        <taxon>Actinomycetes</taxon>
        <taxon>Streptosporangiales</taxon>
        <taxon>Streptosporangiaceae</taxon>
        <taxon>Acrocarpospora</taxon>
    </lineage>
</organism>
<dbReference type="InterPro" id="IPR024344">
    <property type="entry name" value="MDMPI_metal-binding"/>
</dbReference>
<dbReference type="InterPro" id="IPR017520">
    <property type="entry name" value="CHP03086"/>
</dbReference>
<evidence type="ECO:0000313" key="3">
    <source>
        <dbReference type="Proteomes" id="UP000334990"/>
    </source>
</evidence>
<dbReference type="AlphaFoldDB" id="A0A5M3VXT2"/>
<dbReference type="Gene3D" id="1.20.120.450">
    <property type="entry name" value="dinb family like domain"/>
    <property type="match status" value="1"/>
</dbReference>
<protein>
    <submittedName>
        <fullName evidence="2">TIGR03086 family protein</fullName>
    </submittedName>
</protein>
<evidence type="ECO:0000313" key="2">
    <source>
        <dbReference type="EMBL" id="GES01264.1"/>
    </source>
</evidence>
<dbReference type="InterPro" id="IPR034660">
    <property type="entry name" value="DinB/YfiT-like"/>
</dbReference>
<dbReference type="Proteomes" id="UP000334990">
    <property type="component" value="Unassembled WGS sequence"/>
</dbReference>
<keyword evidence="3" id="KW-1185">Reference proteome</keyword>
<dbReference type="EMBL" id="BLAD01000049">
    <property type="protein sequence ID" value="GES01264.1"/>
    <property type="molecule type" value="Genomic_DNA"/>
</dbReference>
<accession>A0A5M3VXT2</accession>
<dbReference type="SUPFAM" id="SSF109854">
    <property type="entry name" value="DinB/YfiT-like putative metalloenzymes"/>
    <property type="match status" value="1"/>
</dbReference>
<evidence type="ECO:0000259" key="1">
    <source>
        <dbReference type="Pfam" id="PF11716"/>
    </source>
</evidence>
<comment type="caution">
    <text evidence="2">The sequence shown here is derived from an EMBL/GenBank/DDBJ whole genome shotgun (WGS) entry which is preliminary data.</text>
</comment>
<proteinExistence type="predicted"/>
<dbReference type="RefSeq" id="WP_155337558.1">
    <property type="nucleotide sequence ID" value="NZ_BAAABN010000032.1"/>
</dbReference>
<dbReference type="NCBIfam" id="TIGR03086">
    <property type="entry name" value="TIGR03086 family metal-binding protein"/>
    <property type="match status" value="1"/>
</dbReference>
<feature type="domain" description="Mycothiol-dependent maleylpyruvate isomerase metal-binding" evidence="1">
    <location>
        <begin position="28"/>
        <end position="151"/>
    </location>
</feature>
<dbReference type="OrthoDB" id="5185819at2"/>
<sequence>MAAPAALDPEDTMHQNHPAPISGLLERGFETTTSLLASVPADGWDRPSPCADWTVRQVGNHLAGGLTLLARVANGEPVAPEEHDPRLTSGTDHLGSDPAASFAAVAERCLAAFGAPGALERIVSFAAGPVPAAVLADVCLLESLVHGWDIASGAQVSFKPEDAVLDAVTAFSQRAIGAENRANGQFGPALTAAPADPPLTSLLAHLGRQA</sequence>
<name>A0A5M3VXT2_9ACTN</name>
<dbReference type="GO" id="GO:0046872">
    <property type="term" value="F:metal ion binding"/>
    <property type="evidence" value="ECO:0007669"/>
    <property type="project" value="InterPro"/>
</dbReference>
<dbReference type="Pfam" id="PF11716">
    <property type="entry name" value="MDMPI_N"/>
    <property type="match status" value="1"/>
</dbReference>
<gene>
    <name evidence="2" type="ORF">Acor_33280</name>
</gene>
<dbReference type="InterPro" id="IPR017517">
    <property type="entry name" value="Maleyloyr_isom"/>
</dbReference>
<dbReference type="NCBIfam" id="TIGR03083">
    <property type="entry name" value="maleylpyruvate isomerase family mycothiol-dependent enzyme"/>
    <property type="match status" value="1"/>
</dbReference>